<dbReference type="InterPro" id="IPR028994">
    <property type="entry name" value="Integrin_alpha_N"/>
</dbReference>
<dbReference type="EMBL" id="CP042425">
    <property type="protein sequence ID" value="QEL16842.1"/>
    <property type="molecule type" value="Genomic_DNA"/>
</dbReference>
<keyword evidence="1" id="KW-0732">Signal</keyword>
<dbReference type="Gene3D" id="2.60.40.10">
    <property type="entry name" value="Immunoglobulins"/>
    <property type="match status" value="4"/>
</dbReference>
<dbReference type="SUPFAM" id="SSF69318">
    <property type="entry name" value="Integrin alpha N-terminal domain"/>
    <property type="match status" value="1"/>
</dbReference>
<dbReference type="InterPro" id="IPR001304">
    <property type="entry name" value="C-type_lectin-like"/>
</dbReference>
<keyword evidence="6" id="KW-1185">Reference proteome</keyword>
<dbReference type="InterPro" id="IPR015919">
    <property type="entry name" value="Cadherin-like_sf"/>
</dbReference>
<dbReference type="InterPro" id="IPR016186">
    <property type="entry name" value="C-type_lectin-like/link_sf"/>
</dbReference>
<dbReference type="GO" id="GO:0005509">
    <property type="term" value="F:calcium ion binding"/>
    <property type="evidence" value="ECO:0007669"/>
    <property type="project" value="InterPro"/>
</dbReference>
<dbReference type="InterPro" id="IPR013517">
    <property type="entry name" value="FG-GAP"/>
</dbReference>
<sequence>MAILLDSLRYQSSVFHHDLFHESESHISKHHWLSSLKASLTGRCRPIQSRSTRPSSTARPGPLSVGILEDRLAPAVLTVNSFQDTASSSDAYLSLREAIAIVNSETLPASLSGGILGQINGPLHDDGVDTIRFDPDLSDPIVLGSGQLTLSVPSSTSIVTIDGGLFGVTIDGNNASRVFSVAAGVEATFSDLTIINGKTGLVFDGVGGGGIRNAGNLTVVRGTFTGNTSSGDMGTGGGGAIGNAGTLAVIDSSFTNNVSDNNTSGGSGLYNEGTATVVGSTFFQNGAVNGSNGGAIAIGSGQVYVLNSTFSANTGIYGSAIFVGIGDALTVVNSTFANNEDGGFGGNGVIYTIGAVTAINSVFSGNTAGGGPGTAIDSDNGGPAAQTINNSYNTGVVLAPLADNGGPTRTRAPLPGSPVIGTGVAPTTINTPVTSTVTPTVIVGNATALVVVPGYTVILVGTEQMLVTAVSGSTLTVVRGYNGTTAATHDEDDAVYPATDQRGVSRLTNGISDIGAFQSTSVPQTPTPTVTTPAAAQTVPGGDFVIQGTAEAGSLVRVYHDVNNNGVIDVGDMVVGTQQLGVGITNYAITTPLMSGAANNFLATATGVDIESAPANVPTLTVAALSIESSTAPAGIFGQLYSFAPAVSGGEPGYTFSVSVGSLPDGLTLNPSTGVIFGTPTAVGTSSFTLSVTDAGSSTDTQAFTLRVNAVPALTGSGNPVNANSGGTAVAVDPNLTIAANGLATLATATVSITANFDSTEDALLFTNQNGITGSYNAASGILTLTGTASVADYQTALRSVRYRNTDGASPGTDPRTISFSIAPAVFNPANGHFYEFVTASGISWTNAAAAAAARSIFGLQGYLTTLTSAEENAFAFAKVNGLGWIGASDAAVEGEWRWTGGPEAGTQFWSGGPGTGKGAAGTPVNGAYSNWADGEPNNAGDEDYAHFQPSAMWNDYPDTAMVSGYVVEYGGSAGDPVLQVTSQTQVNVVVSTAAPLVTSPAAAQVVNAATSTVAGTAEAGSLVRVYVDVNNNGVIDAGDAVVATQQLAAGTAFSITVPLTPDAANNFLVTATLSPSAESSPTDVPTIIEDSTAPVTPTVSNPTVPLSVNAAMFPIAGTAEAGSLVKVYRDVNNNGVIDAGDAVVGTQVAATGSYSIAVPLTADTANDFLVTATDAAGNESVVADVPTITEDSTAPIGPTVSDPTVPLSVNAATFPIAGTAEAGSLVKVYRDVNNNGVIDAGDAVVGTQVAATGSYSIAVPLTADAANDFLVTATDAAGNESVVADVPTITEDSTAPVTPTVSTPTAPLSVNTATFAVAGTAEADSLVKVYHDANNNGILDAGDTVVGTQQLTLGATAYGITVPMDQDAVNAFLVTATDAAGNESVVAVVPLITEDSTAPAMPSVSSPAAAVTVNAPSFLVTGTAEAGSFVTVYVDANNNGILDDGDTIAGTQQLALGLTGYDITVTLTPDAVNAFLITSTDAAGNESIVAIVPLITEDSTAPVAPTVSGPAIAVTVNAPSFLVTGTAEAGSFVTVYVDANNNGILDDGDTVAGSQELAPGVTNYAITVALTQDAVNHFLVTSTDVVGNVSAATVVPLITEDSTAPAMPSVNTPAAAVTVNAATILVAGTAEAGSFVTVYVDANNNGILDDGDTIAGTQQLAPGVSTYSITVPLTQDAANPFLVVATDAGGNVSVAAVVPPITEDSTAPAAPSVITPAATITVNAAASLVAGTAEAGSFVTVYVDANNNGILDDGDTIAGTQQLAPGVSTYSITVPLTQDAANPFLVVATDAGGNVSVAAVVPPITEDSTAPAAPSVSSPLTTTAINAEALPITGTAEAGSLVTVYVDGNGNGILDDGDTVAGSQQLAPGETAYAITVPLAPDAANPFLVTSTDAADNESIAAVVPLISEDSTNPPAPTVSSPTAAQTVDAANLTLTGTAEAGSLVTVYRDVNGNGILDAGDTVAGTQQLAPGETAYSITVPLAPDAANPFLVTATDSAGNESITTVVPAITEDSANPMAPSVATPSTATTVNAATLLVTGTAEAGSLVTVYRDVNGNGILDDGDTITGTQLLAAGETAYSITVPLTPDATNRFLVTATDSSGHGSIATAVPTVTEDSTAPAAPSVSTLATTINAATIPITGTAEAGSLVTLYVDANGNGIHDDGDTVAGTQRLAPGVTAYSITVPLATNAANRFLATATDSTGNESIAAAVPLIAEDSTAPTDPTVSSPTAAQSVDAADLAVTGTAEAGSLVTVYRDLNGNGIVDAGDTVAGTQQLPSGMTPYSIQLSLTQNAANHFLVVASDVAGNTSTAAVVPTVTEDSTAPAAPTITLPSTRVSTIDQTYVLTGVAEAGSLVTVYIDANGNGAINSGEVVVGTSQLAPDATVYRITISLALNAENHFLVTATDDLGKVSPTTAVPNIVQGSLDPSVPLVFSVGSDEGGQIAQLYNADGTIRLSITPFPDSTGGVRVSTADVNGDGVPDLVVGTGPGVMNQVKVYDGRTGAVLAQMTPFEASFTGGVFVKAADLNGDGKADLIVTADQGGGARVKIFDGVTGAVLANFMGIDDPDFRGGARVTTGDVNGDGIPDVIVAAGFGGGPRVSIFDGAALRAGTVQRIANFFVFEDTLRNGVYITAGDIDGDGFADVVAGGGPGGGPRVFAISGKDLVETGAQVPVANFFAGDPTTRNGIRVATADLDLDGRADLIIGSGRMDGSEVLVYLAKNIAADGTPSTFMDFDAFNGTDSMDPFTGGVFVG</sequence>
<proteinExistence type="predicted"/>
<dbReference type="PANTHER" id="PTHR22803">
    <property type="entry name" value="MANNOSE, PHOSPHOLIPASE, LECTIN RECEPTOR RELATED"/>
    <property type="match status" value="1"/>
</dbReference>
<reference evidence="6" key="1">
    <citation type="submission" date="2019-08" db="EMBL/GenBank/DDBJ databases">
        <title>Limnoglobus roseus gen. nov., sp. nov., a novel freshwater planctomycete with a giant genome from the family Gemmataceae.</title>
        <authorList>
            <person name="Kulichevskaya I.S."/>
            <person name="Naumoff D.G."/>
            <person name="Miroshnikov K."/>
            <person name="Ivanova A."/>
            <person name="Philippov D.A."/>
            <person name="Hakobyan A."/>
            <person name="Rijpstra I.C."/>
            <person name="Sinninghe Damste J.S."/>
            <person name="Liesack W."/>
            <person name="Dedysh S.N."/>
        </authorList>
    </citation>
    <scope>NUCLEOTIDE SEQUENCE [LARGE SCALE GENOMIC DNA]</scope>
    <source>
        <strain evidence="6">PX52</strain>
    </source>
</reference>
<dbReference type="GO" id="GO:0016020">
    <property type="term" value="C:membrane"/>
    <property type="evidence" value="ECO:0007669"/>
    <property type="project" value="InterPro"/>
</dbReference>
<dbReference type="InterPro" id="IPR041498">
    <property type="entry name" value="Big_6"/>
</dbReference>
<dbReference type="PROSITE" id="PS00018">
    <property type="entry name" value="EF_HAND_1"/>
    <property type="match status" value="2"/>
</dbReference>
<keyword evidence="3" id="KW-0325">Glycoprotein</keyword>
<evidence type="ECO:0000259" key="4">
    <source>
        <dbReference type="PROSITE" id="PS50041"/>
    </source>
</evidence>
<protein>
    <submittedName>
        <fullName evidence="5">Putative beta-solenoid-type carbohydrate-active enzyme</fullName>
    </submittedName>
</protein>
<dbReference type="Gene3D" id="3.10.100.10">
    <property type="entry name" value="Mannose-Binding Protein A, subunit A"/>
    <property type="match status" value="1"/>
</dbReference>
<evidence type="ECO:0000256" key="2">
    <source>
        <dbReference type="ARBA" id="ARBA00022737"/>
    </source>
</evidence>
<accession>A0A5C1AGH2</accession>
<name>A0A5C1AGH2_9BACT</name>
<dbReference type="Pfam" id="PF13517">
    <property type="entry name" value="FG-GAP_3"/>
    <property type="match status" value="1"/>
</dbReference>
<dbReference type="SUPFAM" id="SSF49313">
    <property type="entry name" value="Cadherin-like"/>
    <property type="match status" value="1"/>
</dbReference>
<dbReference type="InterPro" id="IPR013783">
    <property type="entry name" value="Ig-like_fold"/>
</dbReference>
<dbReference type="SMART" id="SM00034">
    <property type="entry name" value="CLECT"/>
    <property type="match status" value="1"/>
</dbReference>
<dbReference type="Gene3D" id="2.60.40.1800">
    <property type="match status" value="10"/>
</dbReference>
<keyword evidence="2" id="KW-0677">Repeat</keyword>
<dbReference type="InterPro" id="IPR018247">
    <property type="entry name" value="EF_Hand_1_Ca_BS"/>
</dbReference>
<evidence type="ECO:0000313" key="6">
    <source>
        <dbReference type="Proteomes" id="UP000324974"/>
    </source>
</evidence>
<dbReference type="SMART" id="SM00191">
    <property type="entry name" value="Int_alpha"/>
    <property type="match status" value="5"/>
</dbReference>
<dbReference type="InterPro" id="IPR059226">
    <property type="entry name" value="Choice_anch_Q_dom"/>
</dbReference>
<dbReference type="NCBIfam" id="NF041518">
    <property type="entry name" value="choice_anch_Q"/>
    <property type="match status" value="1"/>
</dbReference>
<organism evidence="5 6">
    <name type="scientific">Limnoglobus roseus</name>
    <dbReference type="NCBI Taxonomy" id="2598579"/>
    <lineage>
        <taxon>Bacteria</taxon>
        <taxon>Pseudomonadati</taxon>
        <taxon>Planctomycetota</taxon>
        <taxon>Planctomycetia</taxon>
        <taxon>Gemmatales</taxon>
        <taxon>Gemmataceae</taxon>
        <taxon>Limnoglobus</taxon>
    </lineage>
</organism>
<dbReference type="SUPFAM" id="SSF56436">
    <property type="entry name" value="C-type lectin-like"/>
    <property type="match status" value="1"/>
</dbReference>
<dbReference type="Gene3D" id="2.130.10.130">
    <property type="entry name" value="Integrin alpha, N-terminal"/>
    <property type="match status" value="2"/>
</dbReference>
<dbReference type="InterPro" id="IPR034007">
    <property type="entry name" value="CTLD_bac"/>
</dbReference>
<dbReference type="Proteomes" id="UP000324974">
    <property type="component" value="Chromosome"/>
</dbReference>
<dbReference type="KEGG" id="lrs:PX52LOC_03815"/>
<evidence type="ECO:0000256" key="3">
    <source>
        <dbReference type="ARBA" id="ARBA00023180"/>
    </source>
</evidence>
<evidence type="ECO:0000313" key="5">
    <source>
        <dbReference type="EMBL" id="QEL16842.1"/>
    </source>
</evidence>
<dbReference type="InterPro" id="IPR013519">
    <property type="entry name" value="Int_alpha_beta-p"/>
</dbReference>
<dbReference type="PROSITE" id="PS50041">
    <property type="entry name" value="C_TYPE_LECTIN_2"/>
    <property type="match status" value="1"/>
</dbReference>
<dbReference type="Pfam" id="PF17936">
    <property type="entry name" value="Big_6"/>
    <property type="match status" value="2"/>
</dbReference>
<gene>
    <name evidence="5" type="ORF">PX52LOC_03815</name>
</gene>
<dbReference type="InterPro" id="IPR050111">
    <property type="entry name" value="C-type_lectin/snaclec_domain"/>
</dbReference>
<dbReference type="InterPro" id="IPR016187">
    <property type="entry name" value="CTDL_fold"/>
</dbReference>
<dbReference type="Pfam" id="PF01839">
    <property type="entry name" value="FG-GAP"/>
    <property type="match status" value="2"/>
</dbReference>
<dbReference type="SUPFAM" id="SSF51126">
    <property type="entry name" value="Pectin lyase-like"/>
    <property type="match status" value="1"/>
</dbReference>
<dbReference type="InterPro" id="IPR011050">
    <property type="entry name" value="Pectin_lyase_fold/virulence"/>
</dbReference>
<feature type="domain" description="C-type lectin" evidence="4">
    <location>
        <begin position="830"/>
        <end position="956"/>
    </location>
</feature>
<dbReference type="CDD" id="cd03603">
    <property type="entry name" value="CLECT_VCBS"/>
    <property type="match status" value="1"/>
</dbReference>
<evidence type="ECO:0000256" key="1">
    <source>
        <dbReference type="ARBA" id="ARBA00022729"/>
    </source>
</evidence>